<comment type="caution">
    <text evidence="2">The sequence shown here is derived from an EMBL/GenBank/DDBJ whole genome shotgun (WGS) entry which is preliminary data.</text>
</comment>
<dbReference type="RefSeq" id="WP_087303240.1">
    <property type="nucleotide sequence ID" value="NZ_NFKP01000035.1"/>
</dbReference>
<proteinExistence type="predicted"/>
<organism evidence="2 3">
    <name type="scientific">Anaerotruncus colihominis</name>
    <dbReference type="NCBI Taxonomy" id="169435"/>
    <lineage>
        <taxon>Bacteria</taxon>
        <taxon>Bacillati</taxon>
        <taxon>Bacillota</taxon>
        <taxon>Clostridia</taxon>
        <taxon>Eubacteriales</taxon>
        <taxon>Oscillospiraceae</taxon>
        <taxon>Anaerotruncus</taxon>
    </lineage>
</organism>
<reference evidence="3" key="1">
    <citation type="submission" date="2017-04" db="EMBL/GenBank/DDBJ databases">
        <title>Function of individual gut microbiota members based on whole genome sequencing of pure cultures obtained from chicken caecum.</title>
        <authorList>
            <person name="Medvecky M."/>
            <person name="Cejkova D."/>
            <person name="Polansky O."/>
            <person name="Karasova D."/>
            <person name="Kubasova T."/>
            <person name="Cizek A."/>
            <person name="Rychlik I."/>
        </authorList>
    </citation>
    <scope>NUCLEOTIDE SEQUENCE [LARGE SCALE GENOMIC DNA]</scope>
    <source>
        <strain evidence="3">An175</strain>
    </source>
</reference>
<feature type="region of interest" description="Disordered" evidence="1">
    <location>
        <begin position="25"/>
        <end position="81"/>
    </location>
</feature>
<evidence type="ECO:0000313" key="3">
    <source>
        <dbReference type="Proteomes" id="UP000196386"/>
    </source>
</evidence>
<accession>A0A1Y4MRN2</accession>
<gene>
    <name evidence="2" type="ORF">B5F11_18460</name>
</gene>
<name>A0A1Y4MRN2_9FIRM</name>
<evidence type="ECO:0000256" key="1">
    <source>
        <dbReference type="SAM" id="MobiDB-lite"/>
    </source>
</evidence>
<evidence type="ECO:0000313" key="2">
    <source>
        <dbReference type="EMBL" id="OUP67376.1"/>
    </source>
</evidence>
<sequence length="320" mass="35872">MTTSLALAALGMIAVVGVVMTGYEKRREEQDSSSSESSDDAPEESTPGDVLPEIPLAGDDFVSNDPTVSEEEEVGRPPRPLRQNKTHWCYATCAIILADGQYKPEVAAGLEAYLKEMEQVENRNYVEFPDGSMAESIPGNGVYANGMREAVVGYEPGYGYYCDPTQEYIATYYSYNTENEKQQYDVKCNNGNNDSFYTLCHITDRPVGTSHYAPDSWTIITEDGVEVLNEEFVKKHFLEPLKRGRAILDAYPKKEGGGYDDGHTYIVERYDEASGLVTLYDPWPGDFFQFTLEELFVTGFRTPAFQSDTVAYGRKTIYFL</sequence>
<protein>
    <submittedName>
        <fullName evidence="2">Uncharacterized protein</fullName>
    </submittedName>
</protein>
<dbReference type="Proteomes" id="UP000196386">
    <property type="component" value="Unassembled WGS sequence"/>
</dbReference>
<dbReference type="EMBL" id="NFKP01000035">
    <property type="protein sequence ID" value="OUP67376.1"/>
    <property type="molecule type" value="Genomic_DNA"/>
</dbReference>
<dbReference type="AlphaFoldDB" id="A0A1Y4MRN2"/>